<dbReference type="EMBL" id="JACHNY010000002">
    <property type="protein sequence ID" value="MBB4616942.1"/>
    <property type="molecule type" value="Genomic_DNA"/>
</dbReference>
<accession>A0A7W7AH68</accession>
<evidence type="ECO:0000313" key="2">
    <source>
        <dbReference type="Proteomes" id="UP000574769"/>
    </source>
</evidence>
<protein>
    <submittedName>
        <fullName evidence="1">Uncharacterized protein</fullName>
    </submittedName>
</protein>
<proteinExistence type="predicted"/>
<dbReference type="Proteomes" id="UP000574769">
    <property type="component" value="Unassembled WGS sequence"/>
</dbReference>
<name>A0A7W7AH68_9SPHN</name>
<dbReference type="RefSeq" id="WP_184112360.1">
    <property type="nucleotide sequence ID" value="NZ_JACHNY010000002.1"/>
</dbReference>
<reference evidence="1 2" key="1">
    <citation type="submission" date="2020-08" db="EMBL/GenBank/DDBJ databases">
        <title>Genomic Encyclopedia of Type Strains, Phase IV (KMG-IV): sequencing the most valuable type-strain genomes for metagenomic binning, comparative biology and taxonomic classification.</title>
        <authorList>
            <person name="Goeker M."/>
        </authorList>
    </citation>
    <scope>NUCLEOTIDE SEQUENCE [LARGE SCALE GENOMIC DNA]</scope>
    <source>
        <strain evidence="1 2">DSM 15867</strain>
    </source>
</reference>
<keyword evidence="2" id="KW-1185">Reference proteome</keyword>
<gene>
    <name evidence="1" type="ORF">GGQ96_001062</name>
</gene>
<organism evidence="1 2">
    <name type="scientific">Sphingomonas abaci</name>
    <dbReference type="NCBI Taxonomy" id="237611"/>
    <lineage>
        <taxon>Bacteria</taxon>
        <taxon>Pseudomonadati</taxon>
        <taxon>Pseudomonadota</taxon>
        <taxon>Alphaproteobacteria</taxon>
        <taxon>Sphingomonadales</taxon>
        <taxon>Sphingomonadaceae</taxon>
        <taxon>Sphingomonas</taxon>
    </lineage>
</organism>
<evidence type="ECO:0000313" key="1">
    <source>
        <dbReference type="EMBL" id="MBB4616942.1"/>
    </source>
</evidence>
<dbReference type="AlphaFoldDB" id="A0A7W7AH68"/>
<sequence>MSHQLHHNPAVTEFAEIQRYWNDPAYAAKCHVERITEQRRMDNLFAPHTAAWRAEQAARWAREGDA</sequence>
<comment type="caution">
    <text evidence="1">The sequence shown here is derived from an EMBL/GenBank/DDBJ whole genome shotgun (WGS) entry which is preliminary data.</text>
</comment>